<gene>
    <name evidence="2" type="ORF">EHV08_06255</name>
</gene>
<organism evidence="2 3">
    <name type="scientific">Prevotella koreensis</name>
    <dbReference type="NCBI Taxonomy" id="2490854"/>
    <lineage>
        <taxon>Bacteria</taxon>
        <taxon>Pseudomonadati</taxon>
        <taxon>Bacteroidota</taxon>
        <taxon>Bacteroidia</taxon>
        <taxon>Bacteroidales</taxon>
        <taxon>Prevotellaceae</taxon>
        <taxon>Prevotella</taxon>
    </lineage>
</organism>
<proteinExistence type="predicted"/>
<feature type="region of interest" description="Disordered" evidence="1">
    <location>
        <begin position="313"/>
        <end position="332"/>
    </location>
</feature>
<dbReference type="RefSeq" id="WP_126678555.1">
    <property type="nucleotide sequence ID" value="NZ_RYYU01000001.1"/>
</dbReference>
<dbReference type="OrthoDB" id="1081213at2"/>
<dbReference type="AlphaFoldDB" id="A0A432LKQ1"/>
<evidence type="ECO:0000313" key="2">
    <source>
        <dbReference type="EMBL" id="RUL59397.1"/>
    </source>
</evidence>
<dbReference type="EMBL" id="RYYU01000001">
    <property type="protein sequence ID" value="RUL59397.1"/>
    <property type="molecule type" value="Genomic_DNA"/>
</dbReference>
<dbReference type="Proteomes" id="UP000278983">
    <property type="component" value="Unassembled WGS sequence"/>
</dbReference>
<accession>A0A432LKQ1</accession>
<reference evidence="2 3" key="1">
    <citation type="submission" date="2018-12" db="EMBL/GenBank/DDBJ databases">
        <title>Genome sequencing of Prevotella sp. KCOM 3155 (= JS262).</title>
        <authorList>
            <person name="Kook J.-K."/>
            <person name="Park S.-N."/>
            <person name="Lim Y.K."/>
        </authorList>
    </citation>
    <scope>NUCLEOTIDE SEQUENCE [LARGE SCALE GENOMIC DNA]</scope>
    <source>
        <strain evidence="2 3">KCOM 3155</strain>
    </source>
</reference>
<dbReference type="Pfam" id="PF19775">
    <property type="entry name" value="DUF6261"/>
    <property type="match status" value="1"/>
</dbReference>
<feature type="compositionally biased region" description="Polar residues" evidence="1">
    <location>
        <begin position="321"/>
        <end position="332"/>
    </location>
</feature>
<protein>
    <submittedName>
        <fullName evidence="2">Hemagglutinin</fullName>
    </submittedName>
</protein>
<sequence length="332" mass="37118">MKIKSIALTSLQNMEHFQFAGHVLAICREANIAKITQILFPLQKAFEDEDKALNLPRQEEGTKELEVLDRIRDQAYRSLQILTDLHLHSDDDAFKTSAESISEVLARYPKMLHVNYDKESGMLKNLITDLRAKAMTFHVTKLLAKPYIDRLDKANTAFDQRYRSRLKSAIPSGTFDIKALRAATDKAINAVVRRMDSLDDLEPNTSGLAELITLYNALVDKKRNTLSHRAATSQTARDKRTAGYEALLKPGFASLEQFLKLSSGALSFTGKTEGTGKNRHYELAVKGKTAEDSKPKNIWVGINKDGTLYIWDKESGKPATPTGTEKSSSKNT</sequence>
<evidence type="ECO:0000313" key="3">
    <source>
        <dbReference type="Proteomes" id="UP000278983"/>
    </source>
</evidence>
<comment type="caution">
    <text evidence="2">The sequence shown here is derived from an EMBL/GenBank/DDBJ whole genome shotgun (WGS) entry which is preliminary data.</text>
</comment>
<name>A0A432LKQ1_9BACT</name>
<dbReference type="InterPro" id="IPR046228">
    <property type="entry name" value="DUF6261"/>
</dbReference>
<evidence type="ECO:0000256" key="1">
    <source>
        <dbReference type="SAM" id="MobiDB-lite"/>
    </source>
</evidence>
<keyword evidence="3" id="KW-1185">Reference proteome</keyword>